<name>A0AA88GW84_NAELO</name>
<dbReference type="AlphaFoldDB" id="A0AA88GW84"/>
<dbReference type="Proteomes" id="UP000816034">
    <property type="component" value="Unassembled WGS sequence"/>
</dbReference>
<reference evidence="1 2" key="1">
    <citation type="journal article" date="2018" name="BMC Genomics">
        <title>The genome of Naegleria lovaniensis, the basis for a comparative approach to unravel pathogenicity factors of the human pathogenic amoeba N. fowleri.</title>
        <authorList>
            <person name="Liechti N."/>
            <person name="Schurch N."/>
            <person name="Bruggmann R."/>
            <person name="Wittwer M."/>
        </authorList>
    </citation>
    <scope>NUCLEOTIDE SEQUENCE [LARGE SCALE GENOMIC DNA]</scope>
    <source>
        <strain evidence="1 2">ATCC 30569</strain>
    </source>
</reference>
<sequence>MTTRAARFVPSTHSTLCVRSRGWNNVKNISSSSSIFSFKNTNTVMMMIVNANTSYSDRESLNGRNFHSHQGPLKFQFGENFLNDLLAKFREKQLATYLKDVEEEFHKISKHLVAEVEKFNENPEQKISNELLASIFTLIQKCLAIIPHESTTTANIVMNPFRISPKFFFSNTLGMKILDICKQAQLLAVKGVLHEWFHLNELKKFVRPTDLRWKEHFFIVPIHEMDDAYYLFLCLVHLLSNAAYANQKPFFPHNRYSLIASAYFYYMTLYDSSNKRPISQYEHIVQLAQDYRNMKKLYLEQDKNNNEDDFDWFVDLETNLPIHLGAFIRALEIVAQRMDLDEEASEDLSEELWKALVRLDSECLELNPKNPYILYLKIVCYRCWIVQQTDSGLALEHIFKAIELCEQALEVMNSAKTHYLPKLEKLMLEKTTLAAPEEKRINNLKFTPFLFLKSSLLWHATEELPSDQGYLYATQALDCITQVESFSRVPVYHGIHLYQKAFCYYACNQFEQVIHLANVFSNEFKDLIEEQSLIIDVILLAANSILALGHAERCMEKLEEYLVEYNHHPMLRFEKLVSKIPCQIQERLTRDCEQS</sequence>
<protein>
    <submittedName>
        <fullName evidence="1">Uncharacterized protein</fullName>
    </submittedName>
</protein>
<dbReference type="RefSeq" id="XP_044554072.1">
    <property type="nucleotide sequence ID" value="XM_044688196.1"/>
</dbReference>
<evidence type="ECO:0000313" key="1">
    <source>
        <dbReference type="EMBL" id="KAG2392178.1"/>
    </source>
</evidence>
<comment type="caution">
    <text evidence="1">The sequence shown here is derived from an EMBL/GenBank/DDBJ whole genome shotgun (WGS) entry which is preliminary data.</text>
</comment>
<evidence type="ECO:0000313" key="2">
    <source>
        <dbReference type="Proteomes" id="UP000816034"/>
    </source>
</evidence>
<organism evidence="1 2">
    <name type="scientific">Naegleria lovaniensis</name>
    <name type="common">Amoeba</name>
    <dbReference type="NCBI Taxonomy" id="51637"/>
    <lineage>
        <taxon>Eukaryota</taxon>
        <taxon>Discoba</taxon>
        <taxon>Heterolobosea</taxon>
        <taxon>Tetramitia</taxon>
        <taxon>Eutetramitia</taxon>
        <taxon>Vahlkampfiidae</taxon>
        <taxon>Naegleria</taxon>
    </lineage>
</organism>
<keyword evidence="2" id="KW-1185">Reference proteome</keyword>
<dbReference type="EMBL" id="PYSW02000005">
    <property type="protein sequence ID" value="KAG2392178.1"/>
    <property type="molecule type" value="Genomic_DNA"/>
</dbReference>
<dbReference type="GeneID" id="68104884"/>
<gene>
    <name evidence="1" type="ORF">C9374_012430</name>
</gene>
<proteinExistence type="predicted"/>
<accession>A0AA88GW84</accession>